<comment type="similarity">
    <text evidence="9">Belongs to the insect chemoreceptor superfamily. Heteromeric odorant receptor channel (TC 1.A.69) family.</text>
</comment>
<keyword evidence="4 9" id="KW-0552">Olfaction</keyword>
<feature type="transmembrane region" description="Helical" evidence="9">
    <location>
        <begin position="273"/>
        <end position="290"/>
    </location>
</feature>
<evidence type="ECO:0000256" key="3">
    <source>
        <dbReference type="ARBA" id="ARBA00022692"/>
    </source>
</evidence>
<gene>
    <name evidence="10" type="primary">LOC106115217</name>
</gene>
<dbReference type="KEGG" id="pxu:106115217"/>
<feature type="transmembrane region" description="Helical" evidence="9">
    <location>
        <begin position="195"/>
        <end position="215"/>
    </location>
</feature>
<feature type="transmembrane region" description="Helical" evidence="9">
    <location>
        <begin position="296"/>
        <end position="319"/>
    </location>
</feature>
<dbReference type="GeneID" id="106115217"/>
<evidence type="ECO:0000256" key="6">
    <source>
        <dbReference type="ARBA" id="ARBA00023136"/>
    </source>
</evidence>
<dbReference type="GO" id="GO:0004984">
    <property type="term" value="F:olfactory receptor activity"/>
    <property type="evidence" value="ECO:0007669"/>
    <property type="project" value="InterPro"/>
</dbReference>
<evidence type="ECO:0000313" key="10">
    <source>
        <dbReference type="RefSeq" id="XP_013163990.1"/>
    </source>
</evidence>
<dbReference type="InterPro" id="IPR004117">
    <property type="entry name" value="7tm6_olfct_rcpt"/>
</dbReference>
<evidence type="ECO:0000256" key="2">
    <source>
        <dbReference type="ARBA" id="ARBA00022606"/>
    </source>
</evidence>
<evidence type="ECO:0000256" key="4">
    <source>
        <dbReference type="ARBA" id="ARBA00022725"/>
    </source>
</evidence>
<feature type="transmembrane region" description="Helical" evidence="9">
    <location>
        <begin position="130"/>
        <end position="162"/>
    </location>
</feature>
<keyword evidence="8 9" id="KW-0807">Transducer</keyword>
<comment type="caution">
    <text evidence="9">Lacks conserved residue(s) required for the propagation of feature annotation.</text>
</comment>
<name>A0AAJ7E5N1_PAPXU</name>
<dbReference type="RefSeq" id="XP_013163990.1">
    <property type="nucleotide sequence ID" value="XM_013308536.1"/>
</dbReference>
<dbReference type="GO" id="GO:0005549">
    <property type="term" value="F:odorant binding"/>
    <property type="evidence" value="ECO:0007669"/>
    <property type="project" value="InterPro"/>
</dbReference>
<comment type="subcellular location">
    <subcellularLocation>
        <location evidence="9">Cell membrane</location>
        <topology evidence="9">Multi-pass membrane protein</topology>
    </subcellularLocation>
    <subcellularLocation>
        <location evidence="1">Membrane</location>
        <topology evidence="1">Multi-pass membrane protein</topology>
    </subcellularLocation>
</comment>
<dbReference type="Proteomes" id="UP000694872">
    <property type="component" value="Unplaced"/>
</dbReference>
<keyword evidence="7 9" id="KW-0675">Receptor</keyword>
<proteinExistence type="inferred from homology"/>
<evidence type="ECO:0000256" key="9">
    <source>
        <dbReference type="RuleBase" id="RU351113"/>
    </source>
</evidence>
<evidence type="ECO:0000256" key="5">
    <source>
        <dbReference type="ARBA" id="ARBA00022989"/>
    </source>
</evidence>
<organism evidence="10">
    <name type="scientific">Papilio xuthus</name>
    <name type="common">Asian swallowtail butterfly</name>
    <dbReference type="NCBI Taxonomy" id="66420"/>
    <lineage>
        <taxon>Eukaryota</taxon>
        <taxon>Metazoa</taxon>
        <taxon>Ecdysozoa</taxon>
        <taxon>Arthropoda</taxon>
        <taxon>Hexapoda</taxon>
        <taxon>Insecta</taxon>
        <taxon>Pterygota</taxon>
        <taxon>Neoptera</taxon>
        <taxon>Endopterygota</taxon>
        <taxon>Lepidoptera</taxon>
        <taxon>Glossata</taxon>
        <taxon>Ditrysia</taxon>
        <taxon>Papilionoidea</taxon>
        <taxon>Papilionidae</taxon>
        <taxon>Papilioninae</taxon>
        <taxon>Papilio</taxon>
    </lineage>
</organism>
<keyword evidence="3 9" id="KW-0812">Transmembrane</keyword>
<keyword evidence="2 9" id="KW-0716">Sensory transduction</keyword>
<feature type="transmembrane region" description="Helical" evidence="9">
    <location>
        <begin position="39"/>
        <end position="59"/>
    </location>
</feature>
<feature type="transmembrane region" description="Helical" evidence="9">
    <location>
        <begin position="71"/>
        <end position="92"/>
    </location>
</feature>
<evidence type="ECO:0000256" key="7">
    <source>
        <dbReference type="ARBA" id="ARBA00023170"/>
    </source>
</evidence>
<dbReference type="AlphaFoldDB" id="A0AAJ7E5N1"/>
<evidence type="ECO:0000256" key="1">
    <source>
        <dbReference type="ARBA" id="ARBA00004141"/>
    </source>
</evidence>
<keyword evidence="5 9" id="KW-1133">Transmembrane helix</keyword>
<dbReference type="Pfam" id="PF02949">
    <property type="entry name" value="7tm_6"/>
    <property type="match status" value="1"/>
</dbReference>
<dbReference type="GO" id="GO:0005886">
    <property type="term" value="C:plasma membrane"/>
    <property type="evidence" value="ECO:0007669"/>
    <property type="project" value="UniProtKB-SubCell"/>
</dbReference>
<dbReference type="GO" id="GO:0007165">
    <property type="term" value="P:signal transduction"/>
    <property type="evidence" value="ECO:0007669"/>
    <property type="project" value="UniProtKB-KW"/>
</dbReference>
<sequence length="401" mass="46765">MAVESLFDVTLKRLKLILILSGLNLEKCNRRQKIKRRCVFIFNSIWLNSDIIGAVFYFIDGIKNGTDMTEITYLAPCAMLSAVSNLKSFYLITYNKYVNNLIDELRALEINSINYNTNIKNQIEKEERRFLNVVINLLNILNIGMVVNFTFSPLILIAINYVRTKEVELMLPFLDVYPFDPLNIKYWPLVYVKQIWSECIVLLEICAADYFYYICCTYIRIQFRLLSYELENLIPTKPYDQDIRGRLLELIKWHQHLISVTNILELIYSKSTLFNFFSSSVIICLTGFNVTAIDNLAFGVTFLTFLFMSLLQIFFLCLFGDMIMRSSLEVSDAAYNCLWYSVDQRLTKDLMIVQIRAQKPCKLTAMGFADVNLRAFTRVLSSSWSYFCLLNTMYTPTTHEN</sequence>
<evidence type="ECO:0000256" key="8">
    <source>
        <dbReference type="ARBA" id="ARBA00023224"/>
    </source>
</evidence>
<accession>A0AAJ7E5N1</accession>
<dbReference type="PANTHER" id="PTHR21137:SF44">
    <property type="entry name" value="ODORANT RECEPTOR 13A-RELATED"/>
    <property type="match status" value="1"/>
</dbReference>
<protein>
    <recommendedName>
        <fullName evidence="9">Odorant receptor</fullName>
    </recommendedName>
</protein>
<keyword evidence="6 9" id="KW-0472">Membrane</keyword>
<dbReference type="PANTHER" id="PTHR21137">
    <property type="entry name" value="ODORANT RECEPTOR"/>
    <property type="match status" value="1"/>
</dbReference>
<reference evidence="10" key="1">
    <citation type="submission" date="2025-08" db="UniProtKB">
        <authorList>
            <consortium name="RefSeq"/>
        </authorList>
    </citation>
    <scope>IDENTIFICATION</scope>
</reference>